<gene>
    <name evidence="2" type="ORF">scyTo_0022480</name>
</gene>
<dbReference type="GO" id="GO:0005737">
    <property type="term" value="C:cytoplasm"/>
    <property type="evidence" value="ECO:0007669"/>
    <property type="project" value="TreeGrafter"/>
</dbReference>
<evidence type="ECO:0000313" key="3">
    <source>
        <dbReference type="Proteomes" id="UP000288216"/>
    </source>
</evidence>
<dbReference type="EMBL" id="BFAA01022693">
    <property type="protein sequence ID" value="GCB81257.1"/>
    <property type="molecule type" value="Genomic_DNA"/>
</dbReference>
<dbReference type="PANTHER" id="PTHR45690">
    <property type="entry name" value="NACHT, LRR AND PYD DOMAINS-CONTAINING PROTEIN 12"/>
    <property type="match status" value="1"/>
</dbReference>
<feature type="region of interest" description="Disordered" evidence="1">
    <location>
        <begin position="1"/>
        <end position="52"/>
    </location>
</feature>
<feature type="non-terminal residue" evidence="2">
    <location>
        <position position="1"/>
    </location>
</feature>
<feature type="compositionally biased region" description="Polar residues" evidence="1">
    <location>
        <begin position="37"/>
        <end position="47"/>
    </location>
</feature>
<feature type="compositionally biased region" description="Polar residues" evidence="1">
    <location>
        <begin position="18"/>
        <end position="29"/>
    </location>
</feature>
<dbReference type="STRING" id="75743.A0A401Q7E7"/>
<dbReference type="PANTHER" id="PTHR45690:SF4">
    <property type="entry name" value="NACHT, LRR AND PYD DOMAINS-CONTAINING PROTEIN 10"/>
    <property type="match status" value="1"/>
</dbReference>
<dbReference type="InterPro" id="IPR032675">
    <property type="entry name" value="LRR_dom_sf"/>
</dbReference>
<evidence type="ECO:0000313" key="2">
    <source>
        <dbReference type="EMBL" id="GCB81257.1"/>
    </source>
</evidence>
<organism evidence="2 3">
    <name type="scientific">Scyliorhinus torazame</name>
    <name type="common">Cloudy catshark</name>
    <name type="synonym">Catulus torazame</name>
    <dbReference type="NCBI Taxonomy" id="75743"/>
    <lineage>
        <taxon>Eukaryota</taxon>
        <taxon>Metazoa</taxon>
        <taxon>Chordata</taxon>
        <taxon>Craniata</taxon>
        <taxon>Vertebrata</taxon>
        <taxon>Chondrichthyes</taxon>
        <taxon>Elasmobranchii</taxon>
        <taxon>Galeomorphii</taxon>
        <taxon>Galeoidea</taxon>
        <taxon>Carcharhiniformes</taxon>
        <taxon>Scyliorhinidae</taxon>
        <taxon>Scyliorhinus</taxon>
    </lineage>
</organism>
<dbReference type="GO" id="GO:0050729">
    <property type="term" value="P:positive regulation of inflammatory response"/>
    <property type="evidence" value="ECO:0007669"/>
    <property type="project" value="TreeGrafter"/>
</dbReference>
<dbReference type="OrthoDB" id="120976at2759"/>
<dbReference type="SUPFAM" id="SSF52047">
    <property type="entry name" value="RNI-like"/>
    <property type="match status" value="1"/>
</dbReference>
<reference evidence="2 3" key="1">
    <citation type="journal article" date="2018" name="Nat. Ecol. Evol.">
        <title>Shark genomes provide insights into elasmobranch evolution and the origin of vertebrates.</title>
        <authorList>
            <person name="Hara Y"/>
            <person name="Yamaguchi K"/>
            <person name="Onimaru K"/>
            <person name="Kadota M"/>
            <person name="Koyanagi M"/>
            <person name="Keeley SD"/>
            <person name="Tatsumi K"/>
            <person name="Tanaka K"/>
            <person name="Motone F"/>
            <person name="Kageyama Y"/>
            <person name="Nozu R"/>
            <person name="Adachi N"/>
            <person name="Nishimura O"/>
            <person name="Nakagawa R"/>
            <person name="Tanegashima C"/>
            <person name="Kiyatake I"/>
            <person name="Matsumoto R"/>
            <person name="Murakumo K"/>
            <person name="Nishida K"/>
            <person name="Terakita A"/>
            <person name="Kuratani S"/>
            <person name="Sato K"/>
            <person name="Hyodo S Kuraku.S."/>
        </authorList>
    </citation>
    <scope>NUCLEOTIDE SEQUENCE [LARGE SCALE GENOMIC DNA]</scope>
</reference>
<sequence>GTSEHSQIQAPGEDDRTTGTGTSEHSQIQAPAPGEGHQTTGTGSGKENPSGDMLLVNAASYDGKTDIQRKHKETLWAQTETLRVNPILIKEKVKTFQLVARYTELTVISTVRDRTLVEHELLARGRDHEEWREKHLRRELEKIRPDQLFQSSFSERNSKSGSSAAAAQPLEEFLGPFSHQIAYGVIDWVKEKVESQIGKTESETAKRNLLNTFHYLFESQNKEVAQATVGSVDILILCGLTLKPVDCTVLSHVIGLCNIIKELNLESCSIHCDGFQQLRSTIHKCQVLRLKNNKLGDSGVKELLFAALRKPDCKIQKLDLWAADLTDSCAEDLASALNTNWSLTSLNLGSNAFTDQSIPDIRRLILNCRCLDVIWLVENQFSLNGTNQLMSLQGTRSGLSVKLSISIY</sequence>
<dbReference type="Gene3D" id="3.80.10.10">
    <property type="entry name" value="Ribonuclease Inhibitor"/>
    <property type="match status" value="1"/>
</dbReference>
<dbReference type="AlphaFoldDB" id="A0A401Q7E7"/>
<comment type="caution">
    <text evidence="2">The sequence shown here is derived from an EMBL/GenBank/DDBJ whole genome shotgun (WGS) entry which is preliminary data.</text>
</comment>
<evidence type="ECO:0000256" key="1">
    <source>
        <dbReference type="SAM" id="MobiDB-lite"/>
    </source>
</evidence>
<name>A0A401Q7E7_SCYTO</name>
<protein>
    <submittedName>
        <fullName evidence="2">Uncharacterized protein</fullName>
    </submittedName>
</protein>
<proteinExistence type="predicted"/>
<keyword evidence="3" id="KW-1185">Reference proteome</keyword>
<dbReference type="InterPro" id="IPR050637">
    <property type="entry name" value="NLRP_innate_immun_reg"/>
</dbReference>
<accession>A0A401Q7E7</accession>
<dbReference type="Proteomes" id="UP000288216">
    <property type="component" value="Unassembled WGS sequence"/>
</dbReference>